<accession>A0ABR6BBW5</accession>
<dbReference type="Proteomes" id="UP000517916">
    <property type="component" value="Unassembled WGS sequence"/>
</dbReference>
<evidence type="ECO:0000259" key="1">
    <source>
        <dbReference type="Pfam" id="PF19809"/>
    </source>
</evidence>
<dbReference type="EMBL" id="JACJID010000001">
    <property type="protein sequence ID" value="MBA8924364.1"/>
    <property type="molecule type" value="Genomic_DNA"/>
</dbReference>
<evidence type="ECO:0000313" key="2">
    <source>
        <dbReference type="EMBL" id="MBA8924364.1"/>
    </source>
</evidence>
<dbReference type="Pfam" id="PF19809">
    <property type="entry name" value="DUF6292"/>
    <property type="match status" value="1"/>
</dbReference>
<reference evidence="2 3" key="1">
    <citation type="submission" date="2020-08" db="EMBL/GenBank/DDBJ databases">
        <title>Genomic Encyclopedia of Archaeal and Bacterial Type Strains, Phase II (KMG-II): from individual species to whole genera.</title>
        <authorList>
            <person name="Goeker M."/>
        </authorList>
    </citation>
    <scope>NUCLEOTIDE SEQUENCE [LARGE SCALE GENOMIC DNA]</scope>
    <source>
        <strain evidence="2 3">DSM 43850</strain>
    </source>
</reference>
<gene>
    <name evidence="2" type="ORF">BC739_001561</name>
</gene>
<dbReference type="InterPro" id="IPR046259">
    <property type="entry name" value="DUF6292"/>
</dbReference>
<dbReference type="RefSeq" id="WP_025358026.1">
    <property type="nucleotide sequence ID" value="NZ_BAAABQ010000007.1"/>
</dbReference>
<evidence type="ECO:0000313" key="3">
    <source>
        <dbReference type="Proteomes" id="UP000517916"/>
    </source>
</evidence>
<name>A0ABR6BBW5_9PSEU</name>
<comment type="caution">
    <text evidence="2">The sequence shown here is derived from an EMBL/GenBank/DDBJ whole genome shotgun (WGS) entry which is preliminary data.</text>
</comment>
<sequence>MTIDPHSQSALGLGCYVAAVAEALQIPEHAVGFEVCELSSAYFALSVRSPNFPEHDLMLLWDERYGWSIGVETDPAALPVTLAYLGGDLLPDPESVREFVEDLVHSRYPGQPDPPRFTERATLPTRLTRYAVGVTRPPR</sequence>
<feature type="domain" description="DUF6292" evidence="1">
    <location>
        <begin position="16"/>
        <end position="102"/>
    </location>
</feature>
<organism evidence="2 3">
    <name type="scientific">Kutzneria viridogrisea</name>
    <dbReference type="NCBI Taxonomy" id="47990"/>
    <lineage>
        <taxon>Bacteria</taxon>
        <taxon>Bacillati</taxon>
        <taxon>Actinomycetota</taxon>
        <taxon>Actinomycetes</taxon>
        <taxon>Pseudonocardiales</taxon>
        <taxon>Pseudonocardiaceae</taxon>
        <taxon>Kutzneria</taxon>
    </lineage>
</organism>
<proteinExistence type="predicted"/>
<keyword evidence="3" id="KW-1185">Reference proteome</keyword>
<protein>
    <recommendedName>
        <fullName evidence="1">DUF6292 domain-containing protein</fullName>
    </recommendedName>
</protein>